<dbReference type="RefSeq" id="WP_184091299.1">
    <property type="nucleotide sequence ID" value="NZ_AP023367.1"/>
</dbReference>
<name>A0A6S6R568_9FIRM</name>
<organism evidence="1 2">
    <name type="scientific">Anaerocolumna cellulosilytica</name>
    <dbReference type="NCBI Taxonomy" id="433286"/>
    <lineage>
        <taxon>Bacteria</taxon>
        <taxon>Bacillati</taxon>
        <taxon>Bacillota</taxon>
        <taxon>Clostridia</taxon>
        <taxon>Lachnospirales</taxon>
        <taxon>Lachnospiraceae</taxon>
        <taxon>Anaerocolumna</taxon>
    </lineage>
</organism>
<accession>A0A6S6R568</accession>
<proteinExistence type="predicted"/>
<gene>
    <name evidence="1" type="ORF">acsn021_17670</name>
</gene>
<reference evidence="1 2" key="1">
    <citation type="journal article" date="2016" name="Int. J. Syst. Evol. Microbiol.">
        <title>Descriptions of Anaerotaenia torta gen. nov., sp. nov. and Anaerocolumna cellulosilytica gen. nov., sp. nov. isolated from a methanogenic reactor of cattle waste.</title>
        <authorList>
            <person name="Uek A."/>
            <person name="Ohtaki Y."/>
            <person name="Kaku N."/>
            <person name="Ueki K."/>
        </authorList>
    </citation>
    <scope>NUCLEOTIDE SEQUENCE [LARGE SCALE GENOMIC DNA]</scope>
    <source>
        <strain evidence="1 2">SN021</strain>
    </source>
</reference>
<dbReference type="Gene3D" id="2.60.40.10">
    <property type="entry name" value="Immunoglobulins"/>
    <property type="match status" value="1"/>
</dbReference>
<dbReference type="Proteomes" id="UP000515561">
    <property type="component" value="Chromosome"/>
</dbReference>
<sequence>MKKVENQAVSCHQLFFDPLNQKVAFKNGGRDLKSMHYIPTRQGARVYDNNEVEFCYYAPGAKKVSIAGISGSMSCEPIELVSEENGYFSRRVQGIEPGFHYHNWFVDDVQVRNPFGAFCYGCFEPINFFEVPEEEDDFYFLKDVSHGEVRMEVYQSSVNGHLKSCYVYTPPEYHQQWEKTYPVLYIQHGVGESESGWLWNGKLNFIMDNLLAEGKCKEMLVVMCSGYSFQEGEDPVFYPGDFDKELMEDVIPFIQSRYRTKTGRDNKAIAGLSLGSAQASLTVVKHPGVFSALGVFSGVAISELDNLTIGMDKRPDYVLLAAGEGEERIISQQKEYQDKLRNAGIACDMASFKGFHEWHVWRKSLARFVQNIFNKESTDLLTEDTRARTNHIDTVCQRIENTEIFARQTYEMQPLFFDTVYKGVIFAVDEKGRPAGRYKDIQPGVVIKEQGVAEFYFIAPKAKSVEVQILGMERIALHKAAGSLGEEGYWQGIVREITPGFHYHEYFVNGISVINPWAPLGYGCFKPINYLEMPEPDFDIYLLRSVPHGSIHMNYYKSSQTGRTKVCYVYTPPGYEENREKRYPVLYLQHGGGETEIGWIWQGKICNIMDNLLALQKAVEMIIVMNTGYSFRPDGTSHPLLGSVDEEIVKDCIPFIDSHYRTYTQKEKRAMAGLSMGGMQTQKTVFHNTELFAWAGIFSGGLVIQNEEEDYTPLLKDLSAFQQAFKLLYIACGEQDGFYEETFETVQDLKACNIPLVTFFQKGYHDWTFWRHCVTDFLQRLFY</sequence>
<dbReference type="InterPro" id="IPR029058">
    <property type="entry name" value="AB_hydrolase_fold"/>
</dbReference>
<dbReference type="PANTHER" id="PTHR48098:SF1">
    <property type="entry name" value="DIACYLGLYCEROL ACYLTRANSFERASE_MYCOLYLTRANSFERASE AG85A"/>
    <property type="match status" value="1"/>
</dbReference>
<evidence type="ECO:0000313" key="2">
    <source>
        <dbReference type="Proteomes" id="UP000515561"/>
    </source>
</evidence>
<protein>
    <submittedName>
        <fullName evidence="1">Uncharacterized protein</fullName>
    </submittedName>
</protein>
<dbReference type="InterPro" id="IPR050583">
    <property type="entry name" value="Mycobacterial_A85_antigen"/>
</dbReference>
<dbReference type="Gene3D" id="3.40.50.1820">
    <property type="entry name" value="alpha/beta hydrolase"/>
    <property type="match status" value="2"/>
</dbReference>
<dbReference type="GO" id="GO:0016747">
    <property type="term" value="F:acyltransferase activity, transferring groups other than amino-acyl groups"/>
    <property type="evidence" value="ECO:0007669"/>
    <property type="project" value="TreeGrafter"/>
</dbReference>
<dbReference type="Pfam" id="PF00756">
    <property type="entry name" value="Esterase"/>
    <property type="match status" value="2"/>
</dbReference>
<dbReference type="KEGG" id="acel:acsn021_17670"/>
<dbReference type="PANTHER" id="PTHR48098">
    <property type="entry name" value="ENTEROCHELIN ESTERASE-RELATED"/>
    <property type="match status" value="1"/>
</dbReference>
<dbReference type="InterPro" id="IPR000801">
    <property type="entry name" value="Esterase-like"/>
</dbReference>
<dbReference type="SUPFAM" id="SSF81296">
    <property type="entry name" value="E set domains"/>
    <property type="match status" value="1"/>
</dbReference>
<evidence type="ECO:0000313" key="1">
    <source>
        <dbReference type="EMBL" id="BCJ94198.1"/>
    </source>
</evidence>
<keyword evidence="2" id="KW-1185">Reference proteome</keyword>
<dbReference type="AlphaFoldDB" id="A0A6S6R568"/>
<dbReference type="InterPro" id="IPR013783">
    <property type="entry name" value="Ig-like_fold"/>
</dbReference>
<dbReference type="InterPro" id="IPR014756">
    <property type="entry name" value="Ig_E-set"/>
</dbReference>
<dbReference type="SUPFAM" id="SSF53474">
    <property type="entry name" value="alpha/beta-Hydrolases"/>
    <property type="match status" value="2"/>
</dbReference>
<dbReference type="EMBL" id="AP023367">
    <property type="protein sequence ID" value="BCJ94198.1"/>
    <property type="molecule type" value="Genomic_DNA"/>
</dbReference>